<accession>A0AAV2GUG1</accession>
<feature type="compositionally biased region" description="Basic and acidic residues" evidence="2">
    <location>
        <begin position="246"/>
        <end position="260"/>
    </location>
</feature>
<keyword evidence="5" id="KW-1185">Reference proteome</keyword>
<dbReference type="InterPro" id="IPR001878">
    <property type="entry name" value="Znf_CCHC"/>
</dbReference>
<keyword evidence="1" id="KW-0863">Zinc-finger</keyword>
<dbReference type="SUPFAM" id="SSF57756">
    <property type="entry name" value="Retrovirus zinc finger-like domains"/>
    <property type="match status" value="1"/>
</dbReference>
<evidence type="ECO:0000313" key="4">
    <source>
        <dbReference type="EMBL" id="CAL1413243.1"/>
    </source>
</evidence>
<dbReference type="EMBL" id="OZ034822">
    <property type="protein sequence ID" value="CAL1413243.1"/>
    <property type="molecule type" value="Genomic_DNA"/>
</dbReference>
<keyword evidence="1" id="KW-0862">Zinc</keyword>
<dbReference type="PROSITE" id="PS50158">
    <property type="entry name" value="ZF_CCHC"/>
    <property type="match status" value="1"/>
</dbReference>
<reference evidence="4 5" key="1">
    <citation type="submission" date="2024-04" db="EMBL/GenBank/DDBJ databases">
        <authorList>
            <person name="Fracassetti M."/>
        </authorList>
    </citation>
    <scope>NUCLEOTIDE SEQUENCE [LARGE SCALE GENOMIC DNA]</scope>
</reference>
<evidence type="ECO:0000313" key="5">
    <source>
        <dbReference type="Proteomes" id="UP001497516"/>
    </source>
</evidence>
<evidence type="ECO:0000256" key="1">
    <source>
        <dbReference type="PROSITE-ProRule" id="PRU00047"/>
    </source>
</evidence>
<feature type="compositionally biased region" description="Polar residues" evidence="2">
    <location>
        <begin position="293"/>
        <end position="308"/>
    </location>
</feature>
<organism evidence="4 5">
    <name type="scientific">Linum trigynum</name>
    <dbReference type="NCBI Taxonomy" id="586398"/>
    <lineage>
        <taxon>Eukaryota</taxon>
        <taxon>Viridiplantae</taxon>
        <taxon>Streptophyta</taxon>
        <taxon>Embryophyta</taxon>
        <taxon>Tracheophyta</taxon>
        <taxon>Spermatophyta</taxon>
        <taxon>Magnoliopsida</taxon>
        <taxon>eudicotyledons</taxon>
        <taxon>Gunneridae</taxon>
        <taxon>Pentapetalae</taxon>
        <taxon>rosids</taxon>
        <taxon>fabids</taxon>
        <taxon>Malpighiales</taxon>
        <taxon>Linaceae</taxon>
        <taxon>Linum</taxon>
    </lineage>
</organism>
<feature type="compositionally biased region" description="Basic and acidic residues" evidence="2">
    <location>
        <begin position="190"/>
        <end position="201"/>
    </location>
</feature>
<feature type="compositionally biased region" description="Basic and acidic residues" evidence="2">
    <location>
        <begin position="274"/>
        <end position="289"/>
    </location>
</feature>
<feature type="region of interest" description="Disordered" evidence="2">
    <location>
        <begin position="232"/>
        <end position="347"/>
    </location>
</feature>
<dbReference type="GO" id="GO:0008270">
    <property type="term" value="F:zinc ion binding"/>
    <property type="evidence" value="ECO:0007669"/>
    <property type="project" value="UniProtKB-KW"/>
</dbReference>
<name>A0AAV2GUG1_9ROSI</name>
<evidence type="ECO:0000259" key="3">
    <source>
        <dbReference type="PROSITE" id="PS50158"/>
    </source>
</evidence>
<sequence>MVVWIQFSALPVHFYHKEVLFSLGNMIGRAIKLDFHTHHQQRAKFARMAVELDLSKPLVTRIRLDGQWQYIEYENLPTVCFECGKIGHTSLSCPNLIPTVQCSQAETGGASPEYDPATVSEEKEGFGPWMQVTRRSRGGNRNPDKGNARQSQGDLTINGKNGKGKNSSKDMKSSTGSKGGAKEIPVQQDELGKQSILEKGKNAAVAHPKGKEKIGKEFAEVAIVGKGILGPIPISKSGTIIGPNKDATHAQRKDEVDSIKKGSTCFNGGPIVGDMKDRPTTSSPPKDHVSPGPNRTSIQIISVPQYDTKNGRKMSKDTPSAAIRIKSQKNQKKKKTKSPRNSQVSVATKALQVWTSVKEKKNKMRTRMASLTLQEIAAWTGAAKMSPMNESPNQETNSRNSEGSSDPAMPLGSL</sequence>
<protein>
    <recommendedName>
        <fullName evidence="3">CCHC-type domain-containing protein</fullName>
    </recommendedName>
</protein>
<keyword evidence="1" id="KW-0479">Metal-binding</keyword>
<dbReference type="InterPro" id="IPR036875">
    <property type="entry name" value="Znf_CCHC_sf"/>
</dbReference>
<proteinExistence type="predicted"/>
<feature type="compositionally biased region" description="Polar residues" evidence="2">
    <location>
        <begin position="388"/>
        <end position="404"/>
    </location>
</feature>
<dbReference type="InterPro" id="IPR040256">
    <property type="entry name" value="At4g02000-like"/>
</dbReference>
<dbReference type="GO" id="GO:0003676">
    <property type="term" value="F:nucleic acid binding"/>
    <property type="evidence" value="ECO:0007669"/>
    <property type="project" value="InterPro"/>
</dbReference>
<dbReference type="Proteomes" id="UP001497516">
    <property type="component" value="Chromosome 9"/>
</dbReference>
<dbReference type="AlphaFoldDB" id="A0AAV2GUG1"/>
<dbReference type="PANTHER" id="PTHR31286:SF99">
    <property type="entry name" value="DUF4283 DOMAIN-CONTAINING PROTEIN"/>
    <property type="match status" value="1"/>
</dbReference>
<evidence type="ECO:0000256" key="2">
    <source>
        <dbReference type="SAM" id="MobiDB-lite"/>
    </source>
</evidence>
<feature type="compositionally biased region" description="Basic residues" evidence="2">
    <location>
        <begin position="326"/>
        <end position="338"/>
    </location>
</feature>
<feature type="region of interest" description="Disordered" evidence="2">
    <location>
        <begin position="382"/>
        <end position="414"/>
    </location>
</feature>
<dbReference type="PANTHER" id="PTHR31286">
    <property type="entry name" value="GLYCINE-RICH CELL WALL STRUCTURAL PROTEIN 1.8-LIKE"/>
    <property type="match status" value="1"/>
</dbReference>
<gene>
    <name evidence="4" type="ORF">LTRI10_LOCUS52490</name>
</gene>
<feature type="region of interest" description="Disordered" evidence="2">
    <location>
        <begin position="105"/>
        <end position="208"/>
    </location>
</feature>
<feature type="domain" description="CCHC-type" evidence="3">
    <location>
        <begin position="80"/>
        <end position="95"/>
    </location>
</feature>